<organism evidence="1 2">
    <name type="scientific">Nocardia acididurans</name>
    <dbReference type="NCBI Taxonomy" id="2802282"/>
    <lineage>
        <taxon>Bacteria</taxon>
        <taxon>Bacillati</taxon>
        <taxon>Actinomycetota</taxon>
        <taxon>Actinomycetes</taxon>
        <taxon>Mycobacteriales</taxon>
        <taxon>Nocardiaceae</taxon>
        <taxon>Nocardia</taxon>
    </lineage>
</organism>
<evidence type="ECO:0000313" key="1">
    <source>
        <dbReference type="EMBL" id="MBL1079145.1"/>
    </source>
</evidence>
<evidence type="ECO:0000313" key="2">
    <source>
        <dbReference type="Proteomes" id="UP000602198"/>
    </source>
</evidence>
<proteinExistence type="predicted"/>
<comment type="caution">
    <text evidence="1">The sequence shown here is derived from an EMBL/GenBank/DDBJ whole genome shotgun (WGS) entry which is preliminary data.</text>
</comment>
<dbReference type="Proteomes" id="UP000602198">
    <property type="component" value="Unassembled WGS sequence"/>
</dbReference>
<reference evidence="1 2" key="1">
    <citation type="submission" date="2021-01" db="EMBL/GenBank/DDBJ databases">
        <title>WGS of actinomycetes isolated from Thailand.</title>
        <authorList>
            <person name="Thawai C."/>
        </authorList>
    </citation>
    <scope>NUCLEOTIDE SEQUENCE [LARGE SCALE GENOMIC DNA]</scope>
    <source>
        <strain evidence="1 2">LPG 2</strain>
    </source>
</reference>
<gene>
    <name evidence="1" type="ORF">JK358_32550</name>
</gene>
<accession>A0ABS1MER3</accession>
<keyword evidence="2" id="KW-1185">Reference proteome</keyword>
<name>A0ABS1MER3_9NOCA</name>
<dbReference type="EMBL" id="JAERRJ010000014">
    <property type="protein sequence ID" value="MBL1079145.1"/>
    <property type="molecule type" value="Genomic_DNA"/>
</dbReference>
<dbReference type="RefSeq" id="WP_201955010.1">
    <property type="nucleotide sequence ID" value="NZ_JAERRJ010000014.1"/>
</dbReference>
<protein>
    <submittedName>
        <fullName evidence="1">Uncharacterized protein</fullName>
    </submittedName>
</protein>
<sequence>MLTIGMVVAIAGCSPDQAGTQVDSPVAGAPKVETTPRAQPVTTKTGTVALQTATPRGTAIPYVPVSIRRYEPCDPGTRNLSEGASEVGSWDGVTDLAGQAVFTDMPVGCYRFGMVAPSGTNPVPEGMHTLFVESAGQTVNGQLRFQDPAPVPTCAAQTFVHDLNVGQELRSATTQVSVCEELWAVVSWDVPGDSQRVVARTIVGPWRDYVRFPHDVCWSTAKSDGAPDTLKKYFTAC</sequence>